<dbReference type="PROSITE" id="PS51186">
    <property type="entry name" value="GNAT"/>
    <property type="match status" value="1"/>
</dbReference>
<dbReference type="Gene3D" id="3.40.630.30">
    <property type="match status" value="1"/>
</dbReference>
<accession>A0A1U7NCV5</accession>
<organism evidence="2 3">
    <name type="scientific">Ileibacterium valens</name>
    <dbReference type="NCBI Taxonomy" id="1862668"/>
    <lineage>
        <taxon>Bacteria</taxon>
        <taxon>Bacillati</taxon>
        <taxon>Bacillota</taxon>
        <taxon>Erysipelotrichia</taxon>
        <taxon>Erysipelotrichales</taxon>
        <taxon>Erysipelotrichaceae</taxon>
        <taxon>Ileibacterium</taxon>
    </lineage>
</organism>
<dbReference type="InterPro" id="IPR051531">
    <property type="entry name" value="N-acetyltransferase"/>
</dbReference>
<gene>
    <name evidence="2" type="ORF">BO222_12290</name>
</gene>
<dbReference type="OrthoDB" id="9785602at2"/>
<protein>
    <recommendedName>
        <fullName evidence="1">N-acetyltransferase domain-containing protein</fullName>
    </recommendedName>
</protein>
<feature type="domain" description="N-acetyltransferase" evidence="1">
    <location>
        <begin position="11"/>
        <end position="179"/>
    </location>
</feature>
<dbReference type="GO" id="GO:0016747">
    <property type="term" value="F:acyltransferase activity, transferring groups other than amino-acyl groups"/>
    <property type="evidence" value="ECO:0007669"/>
    <property type="project" value="InterPro"/>
</dbReference>
<evidence type="ECO:0000313" key="2">
    <source>
        <dbReference type="EMBL" id="OLU36495.1"/>
    </source>
</evidence>
<dbReference type="PANTHER" id="PTHR43792">
    <property type="entry name" value="GNAT FAMILY, PUTATIVE (AFU_ORTHOLOGUE AFUA_3G00765)-RELATED-RELATED"/>
    <property type="match status" value="1"/>
</dbReference>
<dbReference type="GeneID" id="82203904"/>
<dbReference type="SUPFAM" id="SSF55729">
    <property type="entry name" value="Acyl-CoA N-acyltransferases (Nat)"/>
    <property type="match status" value="1"/>
</dbReference>
<comment type="caution">
    <text evidence="2">The sequence shown here is derived from an EMBL/GenBank/DDBJ whole genome shotgun (WGS) entry which is preliminary data.</text>
</comment>
<keyword evidence="3" id="KW-1185">Reference proteome</keyword>
<dbReference type="Pfam" id="PF13302">
    <property type="entry name" value="Acetyltransf_3"/>
    <property type="match status" value="1"/>
</dbReference>
<reference evidence="2 3" key="1">
    <citation type="submission" date="2016-11" db="EMBL/GenBank/DDBJ databases">
        <title>Description of two novel members of the family Erysipelotrichaceae: Ileibacterium lipovorans gen. nov., sp. nov. and Dubosiella newyorkensis, gen. nov., sp. nov.</title>
        <authorList>
            <person name="Cox L.M."/>
            <person name="Sohn J."/>
            <person name="Tyrrell K.L."/>
            <person name="Citron D.M."/>
            <person name="Lawson P.A."/>
            <person name="Patel N.B."/>
            <person name="Iizumi T."/>
            <person name="Perez-Perez G.I."/>
            <person name="Goldstein E.J."/>
            <person name="Blaser M.J."/>
        </authorList>
    </citation>
    <scope>NUCLEOTIDE SEQUENCE [LARGE SCALE GENOMIC DNA]</scope>
    <source>
        <strain evidence="2 3">NYU-BL-A3</strain>
    </source>
</reference>
<dbReference type="Proteomes" id="UP000186341">
    <property type="component" value="Unassembled WGS sequence"/>
</dbReference>
<dbReference type="InterPro" id="IPR000182">
    <property type="entry name" value="GNAT_dom"/>
</dbReference>
<dbReference type="AlphaFoldDB" id="A0A1U7NCV5"/>
<evidence type="ECO:0000259" key="1">
    <source>
        <dbReference type="PROSITE" id="PS51186"/>
    </source>
</evidence>
<dbReference type="EMBL" id="MPJW01000271">
    <property type="protein sequence ID" value="OLU36495.1"/>
    <property type="molecule type" value="Genomic_DNA"/>
</dbReference>
<proteinExistence type="predicted"/>
<name>A0A1U7NCV5_9FIRM</name>
<evidence type="ECO:0000313" key="3">
    <source>
        <dbReference type="Proteomes" id="UP000186341"/>
    </source>
</evidence>
<sequence length="187" mass="21847">MVKSIYETKRLIIRPWRKRDAIWLKKWGQDPDVALPTGWKPVVSLFLALEMIATGYRKPWAFAIEEKESSKVIGSVSLMPESMGHFKLKKDEMEIGYWIGKPFWGQGFMGEALESIFDDLFANNGIHRIYCICAAKNTQSIRVQEKLGFRYNKTENIWQQGLNKSVLSHVSLLEKEDWRSYRERSAR</sequence>
<dbReference type="RefSeq" id="WP_075821049.1">
    <property type="nucleotide sequence ID" value="NZ_CAJUTZ010000008.1"/>
</dbReference>
<dbReference type="InterPro" id="IPR016181">
    <property type="entry name" value="Acyl_CoA_acyltransferase"/>
</dbReference>